<dbReference type="AlphaFoldDB" id="D1C3T4"/>
<evidence type="ECO:0000313" key="3">
    <source>
        <dbReference type="Proteomes" id="UP000002027"/>
    </source>
</evidence>
<accession>D1C3T4</accession>
<dbReference type="InterPro" id="IPR005146">
    <property type="entry name" value="B3/B4_tRNA-bd"/>
</dbReference>
<dbReference type="RefSeq" id="WP_012871948.1">
    <property type="nucleotide sequence ID" value="NC_013523.1"/>
</dbReference>
<feature type="domain" description="B3/B4 tRNA-binding" evidence="1">
    <location>
        <begin position="65"/>
        <end position="219"/>
    </location>
</feature>
<dbReference type="SUPFAM" id="SSF56037">
    <property type="entry name" value="PheT/TilS domain"/>
    <property type="match status" value="1"/>
</dbReference>
<dbReference type="GO" id="GO:0003723">
    <property type="term" value="F:RNA binding"/>
    <property type="evidence" value="ECO:0007669"/>
    <property type="project" value="InterPro"/>
</dbReference>
<dbReference type="Gene3D" id="3.50.40.10">
    <property type="entry name" value="Phenylalanyl-trna Synthetase, Chain B, domain 3"/>
    <property type="match status" value="1"/>
</dbReference>
<dbReference type="PANTHER" id="PTHR39209">
    <property type="match status" value="1"/>
</dbReference>
<dbReference type="InterPro" id="IPR020825">
    <property type="entry name" value="Phe-tRNA_synthase-like_B3/B4"/>
</dbReference>
<dbReference type="Proteomes" id="UP000002027">
    <property type="component" value="Chromosome 1"/>
</dbReference>
<dbReference type="PANTHER" id="PTHR39209:SF2">
    <property type="entry name" value="CYTOPLASMIC PROTEIN"/>
    <property type="match status" value="1"/>
</dbReference>
<evidence type="ECO:0000259" key="1">
    <source>
        <dbReference type="SMART" id="SM00873"/>
    </source>
</evidence>
<dbReference type="SMART" id="SM00873">
    <property type="entry name" value="B3_4"/>
    <property type="match status" value="1"/>
</dbReference>
<reference evidence="3" key="1">
    <citation type="submission" date="2009-11" db="EMBL/GenBank/DDBJ databases">
        <title>The complete chromosome 1 of Sphaerobacter thermophilus DSM 20745.</title>
        <authorList>
            <person name="Lucas S."/>
            <person name="Copeland A."/>
            <person name="Lapidus A."/>
            <person name="Glavina del Rio T."/>
            <person name="Dalin E."/>
            <person name="Tice H."/>
            <person name="Bruce D."/>
            <person name="Goodwin L."/>
            <person name="Pitluck S."/>
            <person name="Kyrpides N."/>
            <person name="Mavromatis K."/>
            <person name="Ivanova N."/>
            <person name="Mikhailova N."/>
            <person name="LaButti K.M."/>
            <person name="Clum A."/>
            <person name="Sun H.I."/>
            <person name="Brettin T."/>
            <person name="Detter J.C."/>
            <person name="Han C."/>
            <person name="Larimer F."/>
            <person name="Land M."/>
            <person name="Hauser L."/>
            <person name="Markowitz V."/>
            <person name="Cheng J.F."/>
            <person name="Hugenholtz P."/>
            <person name="Woyke T."/>
            <person name="Wu D."/>
            <person name="Steenblock K."/>
            <person name="Schneider S."/>
            <person name="Pukall R."/>
            <person name="Goeker M."/>
            <person name="Klenk H.P."/>
            <person name="Eisen J.A."/>
        </authorList>
    </citation>
    <scope>NUCLEOTIDE SEQUENCE [LARGE SCALE GENOMIC DNA]</scope>
    <source>
        <strain evidence="3">ATCC 49802 / DSM 20745 / S 6022</strain>
    </source>
</reference>
<evidence type="ECO:0000313" key="2">
    <source>
        <dbReference type="EMBL" id="ACZ38901.1"/>
    </source>
</evidence>
<sequence>MAAPVFRIAPEVFDLVPTARFYAVVVRGIDNTRGVAEAATRLAEATAAGREAFVGRDPKAVPEIAVWRDAFGARGWTPSKYLSSIEALVRRAVKTGSIPSINPAVDLGNAASLTYLVPIGAHDLGSAPDGLSVRLAEPDDVFRPMGDAPDETPDPGEIVYAHGNDIRTRRWVWRQSRTGLVNPETTDLLYPIDAFAGTTDTAARQAAEMLCEMVPAILGGHATLASLDAFHPELTE</sequence>
<protein>
    <submittedName>
        <fullName evidence="2">B3/4 domain protein</fullName>
    </submittedName>
</protein>
<keyword evidence="3" id="KW-1185">Reference proteome</keyword>
<dbReference type="HOGENOM" id="CLU_076869_1_0_0"/>
<dbReference type="KEGG" id="sti:Sthe_1466"/>
<reference evidence="2 3" key="2">
    <citation type="journal article" date="2010" name="Stand. Genomic Sci.">
        <title>Complete genome sequence of Desulfohalobium retbaense type strain (HR(100)).</title>
        <authorList>
            <person name="Spring S."/>
            <person name="Nolan M."/>
            <person name="Lapidus A."/>
            <person name="Glavina Del Rio T."/>
            <person name="Copeland A."/>
            <person name="Tice H."/>
            <person name="Cheng J.F."/>
            <person name="Lucas S."/>
            <person name="Land M."/>
            <person name="Chen F."/>
            <person name="Bruce D."/>
            <person name="Goodwin L."/>
            <person name="Pitluck S."/>
            <person name="Ivanova N."/>
            <person name="Mavromatis K."/>
            <person name="Mikhailova N."/>
            <person name="Pati A."/>
            <person name="Chen A."/>
            <person name="Palaniappan K."/>
            <person name="Hauser L."/>
            <person name="Chang Y.J."/>
            <person name="Jeffries C.D."/>
            <person name="Munk C."/>
            <person name="Kiss H."/>
            <person name="Chain P."/>
            <person name="Han C."/>
            <person name="Brettin T."/>
            <person name="Detter J.C."/>
            <person name="Schuler E."/>
            <person name="Goker M."/>
            <person name="Rohde M."/>
            <person name="Bristow J."/>
            <person name="Eisen J.A."/>
            <person name="Markowitz V."/>
            <person name="Hugenholtz P."/>
            <person name="Kyrpides N.C."/>
            <person name="Klenk H.P."/>
        </authorList>
    </citation>
    <scope>NUCLEOTIDE SEQUENCE [LARGE SCALE GENOMIC DNA]</scope>
    <source>
        <strain evidence="3">ATCC 49802 / DSM 20745 / S 6022</strain>
    </source>
</reference>
<organism evidence="2 3">
    <name type="scientific">Sphaerobacter thermophilus (strain ATCC 49802 / DSM 20745 / KCCM 41009 / NCIMB 13125 / S 6022)</name>
    <dbReference type="NCBI Taxonomy" id="479434"/>
    <lineage>
        <taxon>Bacteria</taxon>
        <taxon>Pseudomonadati</taxon>
        <taxon>Thermomicrobiota</taxon>
        <taxon>Thermomicrobia</taxon>
        <taxon>Sphaerobacterales</taxon>
        <taxon>Sphaerobacterineae</taxon>
        <taxon>Sphaerobacteraceae</taxon>
        <taxon>Sphaerobacter</taxon>
    </lineage>
</organism>
<dbReference type="eggNOG" id="COG3382">
    <property type="taxonomic scope" value="Bacteria"/>
</dbReference>
<dbReference type="EMBL" id="CP001823">
    <property type="protein sequence ID" value="ACZ38901.1"/>
    <property type="molecule type" value="Genomic_DNA"/>
</dbReference>
<dbReference type="Pfam" id="PF03483">
    <property type="entry name" value="B3_4"/>
    <property type="match status" value="1"/>
</dbReference>
<dbReference type="InParanoid" id="D1C3T4"/>
<name>D1C3T4_SPHTD</name>
<dbReference type="STRING" id="479434.Sthe_1466"/>
<dbReference type="GO" id="GO:0004826">
    <property type="term" value="F:phenylalanine-tRNA ligase activity"/>
    <property type="evidence" value="ECO:0007669"/>
    <property type="project" value="InterPro"/>
</dbReference>
<gene>
    <name evidence="2" type="ordered locus">Sthe_1466</name>
</gene>
<proteinExistence type="predicted"/>